<proteinExistence type="predicted"/>
<gene>
    <name evidence="2" type="ORF">POVCU1_069130</name>
</gene>
<feature type="region of interest" description="Disordered" evidence="1">
    <location>
        <begin position="328"/>
        <end position="348"/>
    </location>
</feature>
<dbReference type="EMBL" id="FLQV01002693">
    <property type="protein sequence ID" value="SBT01730.1"/>
    <property type="molecule type" value="Genomic_DNA"/>
</dbReference>
<accession>A0A1A8XD02</accession>
<dbReference type="AlphaFoldDB" id="A0A1A8XD02"/>
<name>A0A1A8XD02_PLAOA</name>
<evidence type="ECO:0000256" key="1">
    <source>
        <dbReference type="SAM" id="MobiDB-lite"/>
    </source>
</evidence>
<dbReference type="Pfam" id="PF05795">
    <property type="entry name" value="Plasmodium_Vir"/>
    <property type="match status" value="1"/>
</dbReference>
<dbReference type="InterPro" id="IPR008780">
    <property type="entry name" value="Plasmodium_Vir"/>
</dbReference>
<evidence type="ECO:0000313" key="2">
    <source>
        <dbReference type="EMBL" id="SBT01730.1"/>
    </source>
</evidence>
<sequence length="348" mass="40908">MDLNDQDEIYDTFEQYSHNYEIFEDIKGNVADIYDSFPNNLIPDNTNDRLSIVNDCLNLKKYLTIFNDKQHCQDKNCCAYMNYMLNKRARIHKESRESIFKFYISYVNHDSNDMIKNLCESKINHMNENKYQKINKLYTAYNLYKLFISDKYSTLSCTRANSCAKTYNNIINEHPQPDDAKFCKAVNEFKRILEENEYISRRKCNENIPDLLSYPDTYINMQDKTDQIVTTPENRDSCLKTQKESAGSCVTHDQPITVRTTDDHVISPESQGSTLPITLFSSGIGVLLILLSSYKFTPLRHWLRLRTQRFKGISEHLNGEEYEMHQHNNEYDEKNEEYDGYNIPYGSS</sequence>
<evidence type="ECO:0000313" key="3">
    <source>
        <dbReference type="Proteomes" id="UP000078546"/>
    </source>
</evidence>
<dbReference type="Proteomes" id="UP000078546">
    <property type="component" value="Unassembled WGS sequence"/>
</dbReference>
<organism evidence="2 3">
    <name type="scientific">Plasmodium ovale curtisi</name>
    <dbReference type="NCBI Taxonomy" id="864141"/>
    <lineage>
        <taxon>Eukaryota</taxon>
        <taxon>Sar</taxon>
        <taxon>Alveolata</taxon>
        <taxon>Apicomplexa</taxon>
        <taxon>Aconoidasida</taxon>
        <taxon>Haemosporida</taxon>
        <taxon>Plasmodiidae</taxon>
        <taxon>Plasmodium</taxon>
        <taxon>Plasmodium (Plasmodium)</taxon>
    </lineage>
</organism>
<protein>
    <submittedName>
        <fullName evidence="2">PIR Superfamily Protein</fullName>
    </submittedName>
</protein>
<reference evidence="3" key="1">
    <citation type="submission" date="2016-05" db="EMBL/GenBank/DDBJ databases">
        <authorList>
            <person name="Naeem Raeece"/>
        </authorList>
    </citation>
    <scope>NUCLEOTIDE SEQUENCE [LARGE SCALE GENOMIC DNA]</scope>
</reference>